<proteinExistence type="predicted"/>
<organism evidence="3 4">
    <name type="scientific">Lactobacillus delbrueckii</name>
    <dbReference type="NCBI Taxonomy" id="1584"/>
    <lineage>
        <taxon>Bacteria</taxon>
        <taxon>Bacillati</taxon>
        <taxon>Bacillota</taxon>
        <taxon>Bacilli</taxon>
        <taxon>Lactobacillales</taxon>
        <taxon>Lactobacillaceae</taxon>
        <taxon>Lactobacillus</taxon>
    </lineage>
</organism>
<dbReference type="SUPFAM" id="SSF51735">
    <property type="entry name" value="NAD(P)-binding Rossmann-fold domains"/>
    <property type="match status" value="1"/>
</dbReference>
<dbReference type="Pfam" id="PF18317">
    <property type="entry name" value="SDH_C"/>
    <property type="match status" value="1"/>
</dbReference>
<sequence length="47" mass="5151">MRIAKEAGVKHVYNGLGMVVGQGAESFKLWTGKEMPVDYIKEIVAKA</sequence>
<accession>A0A2I1SB48</accession>
<dbReference type="RefSeq" id="WP_013438923.1">
    <property type="nucleotide sequence ID" value="NZ_BNHR01000049.1"/>
</dbReference>
<dbReference type="InterPro" id="IPR041121">
    <property type="entry name" value="SDH_C"/>
</dbReference>
<feature type="domain" description="SDH C-terminal" evidence="1">
    <location>
        <begin position="15"/>
        <end position="44"/>
    </location>
</feature>
<dbReference type="EMBL" id="SETJ01000009">
    <property type="protein sequence ID" value="RZM17394.1"/>
    <property type="molecule type" value="Genomic_DNA"/>
</dbReference>
<dbReference type="EMBL" id="JAQIEV010000009">
    <property type="protein sequence ID" value="MDA3782326.1"/>
    <property type="molecule type" value="Genomic_DNA"/>
</dbReference>
<protein>
    <submittedName>
        <fullName evidence="3">Shikimate dehydrogenase</fullName>
    </submittedName>
</protein>
<dbReference type="Gene3D" id="3.40.50.720">
    <property type="entry name" value="NAD(P)-binding Rossmann-like Domain"/>
    <property type="match status" value="1"/>
</dbReference>
<evidence type="ECO:0000313" key="3">
    <source>
        <dbReference type="EMBL" id="RZM17394.1"/>
    </source>
</evidence>
<reference evidence="2 5" key="2">
    <citation type="submission" date="2023-01" db="EMBL/GenBank/DDBJ databases">
        <title>Sequencing of the bacterial strains from artisanal fermented milk Matsoni.</title>
        <authorList>
            <person name="Rozman V."/>
            <person name="Accetto T."/>
            <person name="Bogovic Matijasic B."/>
        </authorList>
    </citation>
    <scope>NUCLEOTIDE SEQUENCE [LARGE SCALE GENOMIC DNA]</scope>
    <source>
        <strain evidence="5">lbl143</strain>
        <strain evidence="2">Lbl143</strain>
    </source>
</reference>
<evidence type="ECO:0000313" key="5">
    <source>
        <dbReference type="Proteomes" id="UP001213083"/>
    </source>
</evidence>
<dbReference type="InterPro" id="IPR036291">
    <property type="entry name" value="NAD(P)-bd_dom_sf"/>
</dbReference>
<name>A0A2I1SB48_9LACO</name>
<reference evidence="3 4" key="1">
    <citation type="submission" date="2019-01" db="EMBL/GenBank/DDBJ databases">
        <title>Colonization of the human gut by bovine bacteria present in Parmesan cheese.</title>
        <authorList>
            <person name="Lugli G.A."/>
            <person name="Milani C."/>
        </authorList>
    </citation>
    <scope>NUCLEOTIDE SEQUENCE [LARGE SCALE GENOMIC DNA]</scope>
    <source>
        <strain evidence="3 4">LDELB18P1</strain>
    </source>
</reference>
<dbReference type="Proteomes" id="UP001213083">
    <property type="component" value="Unassembled WGS sequence"/>
</dbReference>
<evidence type="ECO:0000259" key="1">
    <source>
        <dbReference type="Pfam" id="PF18317"/>
    </source>
</evidence>
<evidence type="ECO:0000313" key="2">
    <source>
        <dbReference type="EMBL" id="MDA3782326.1"/>
    </source>
</evidence>
<dbReference type="AlphaFoldDB" id="A0A2I1SB48"/>
<comment type="caution">
    <text evidence="3">The sequence shown here is derived from an EMBL/GenBank/DDBJ whole genome shotgun (WGS) entry which is preliminary data.</text>
</comment>
<gene>
    <name evidence="3" type="ORF">LDELB18P1_0096</name>
    <name evidence="2" type="ORF">PF593_04050</name>
</gene>
<dbReference type="Proteomes" id="UP000292818">
    <property type="component" value="Unassembled WGS sequence"/>
</dbReference>
<evidence type="ECO:0000313" key="4">
    <source>
        <dbReference type="Proteomes" id="UP000292818"/>
    </source>
</evidence>